<name>A0A1F7UP57_9BACT</name>
<protein>
    <submittedName>
        <fullName evidence="3">AAA family ATPase</fullName>
    </submittedName>
</protein>
<evidence type="ECO:0000259" key="2">
    <source>
        <dbReference type="Pfam" id="PF13635"/>
    </source>
</evidence>
<evidence type="ECO:0000313" key="4">
    <source>
        <dbReference type="Proteomes" id="UP000176604"/>
    </source>
</evidence>
<sequence length="380" mass="43229">MFLRLQHFVDLGSESCFLWGPRQCGKSTLLKQKFPHSPYYDLLLSNEFERLNRRPSLLREELIAQRPTAPVIIDEVQKIPHLLDEIQWLMVNKKIQFVLCGSSARKLKRGGGNLLGGRALRYELFPLVSAEIPGFDLTRALNHGCLPRHYVSRTPELLGRSYVGDYLKEEIAAEALTRNVPAFARFLEAAAFSNGEIMNFTNIARECGVSGPTVREYFQILEDTLIARFVSAFQKKPKRRVIRSPKFYLFDVGIANVLLKRGAIKPGSEIFGRAFEHFILQEIIAHRHYASLEYPVSYWRTASGLEVDFILGDREIALEIKGTQEVQPHHLRGLKAFQEEYQPKHAIAVSLDAKPRETGGISIMPWKEFLGGLWAGSLIH</sequence>
<dbReference type="EMBL" id="MGEF01000007">
    <property type="protein sequence ID" value="OGL79487.1"/>
    <property type="molecule type" value="Genomic_DNA"/>
</dbReference>
<dbReference type="STRING" id="1802397.A3J43_03595"/>
<proteinExistence type="predicted"/>
<dbReference type="InterPro" id="IPR041682">
    <property type="entry name" value="AAA_14"/>
</dbReference>
<gene>
    <name evidence="3" type="ORF">A3J43_03595</name>
</gene>
<feature type="domain" description="DUF4143" evidence="2">
    <location>
        <begin position="169"/>
        <end position="321"/>
    </location>
</feature>
<dbReference type="PANTHER" id="PTHR43566:SF2">
    <property type="entry name" value="DUF4143 DOMAIN-CONTAINING PROTEIN"/>
    <property type="match status" value="1"/>
</dbReference>
<evidence type="ECO:0000259" key="1">
    <source>
        <dbReference type="Pfam" id="PF13173"/>
    </source>
</evidence>
<dbReference type="Pfam" id="PF13635">
    <property type="entry name" value="DUF4143"/>
    <property type="match status" value="1"/>
</dbReference>
<dbReference type="InterPro" id="IPR025420">
    <property type="entry name" value="DUF4143"/>
</dbReference>
<organism evidence="3 4">
    <name type="scientific">Candidatus Uhrbacteria bacterium RIFCSPHIGHO2_12_FULL_54_23</name>
    <dbReference type="NCBI Taxonomy" id="1802397"/>
    <lineage>
        <taxon>Bacteria</taxon>
        <taxon>Candidatus Uhriibacteriota</taxon>
    </lineage>
</organism>
<evidence type="ECO:0000313" key="3">
    <source>
        <dbReference type="EMBL" id="OGL79487.1"/>
    </source>
</evidence>
<dbReference type="AlphaFoldDB" id="A0A1F7UP57"/>
<dbReference type="Pfam" id="PF13173">
    <property type="entry name" value="AAA_14"/>
    <property type="match status" value="1"/>
</dbReference>
<dbReference type="Proteomes" id="UP000176604">
    <property type="component" value="Unassembled WGS sequence"/>
</dbReference>
<reference evidence="3 4" key="1">
    <citation type="journal article" date="2016" name="Nat. Commun.">
        <title>Thousands of microbial genomes shed light on interconnected biogeochemical processes in an aquifer system.</title>
        <authorList>
            <person name="Anantharaman K."/>
            <person name="Brown C.T."/>
            <person name="Hug L.A."/>
            <person name="Sharon I."/>
            <person name="Castelle C.J."/>
            <person name="Probst A.J."/>
            <person name="Thomas B.C."/>
            <person name="Singh A."/>
            <person name="Wilkins M.J."/>
            <person name="Karaoz U."/>
            <person name="Brodie E.L."/>
            <person name="Williams K.H."/>
            <person name="Hubbard S.S."/>
            <person name="Banfield J.F."/>
        </authorList>
    </citation>
    <scope>NUCLEOTIDE SEQUENCE [LARGE SCALE GENOMIC DNA]</scope>
</reference>
<comment type="caution">
    <text evidence="3">The sequence shown here is derived from an EMBL/GenBank/DDBJ whole genome shotgun (WGS) entry which is preliminary data.</text>
</comment>
<dbReference type="InterPro" id="IPR027417">
    <property type="entry name" value="P-loop_NTPase"/>
</dbReference>
<feature type="domain" description="AAA" evidence="1">
    <location>
        <begin position="16"/>
        <end position="131"/>
    </location>
</feature>
<dbReference type="SUPFAM" id="SSF52540">
    <property type="entry name" value="P-loop containing nucleoside triphosphate hydrolases"/>
    <property type="match status" value="1"/>
</dbReference>
<dbReference type="PANTHER" id="PTHR43566">
    <property type="entry name" value="CONSERVED PROTEIN"/>
    <property type="match status" value="1"/>
</dbReference>
<accession>A0A1F7UP57</accession>